<sequence>MLVHRYGPCSPLAPSKYVTDAQGKETHQLPIPDKGLIFGGGNYVVKLGFGTPIRNFYLTVDTGSDITWIRCKPCSSCLGGPKTTIFDPKSSSTFRKSYCSSSDCSKSIEYLILPMLKDIGHPIPSQYRPLTRSKILILSVLTIPTLQTSGLLAFGHSDDNSLVTRTSNVFCHCFPSEDATGYLLFGPEARVKCQVGNLTPLISNPPKDVGIYFVNFVGISVVNKTLKITSSSTGTMIDSGTVITRLTGQSINNSPLFSVNTWRNTVLLEPMAVKSWTRVMKTGYKCDTVKFPTGTKLRAVYPSLVNHQLQKLNVLYDIQRSKVGIGAGNYGQ</sequence>
<evidence type="ECO:0000313" key="4">
    <source>
        <dbReference type="EMBL" id="GKU87410.1"/>
    </source>
</evidence>
<keyword evidence="5" id="KW-1185">Reference proteome</keyword>
<gene>
    <name evidence="4" type="ORF">SLEP1_g1807</name>
</gene>
<feature type="active site" evidence="2">
    <location>
        <position position="238"/>
    </location>
</feature>
<dbReference type="Gene3D" id="2.40.70.10">
    <property type="entry name" value="Acid Proteases"/>
    <property type="match status" value="2"/>
</dbReference>
<evidence type="ECO:0000256" key="1">
    <source>
        <dbReference type="ARBA" id="ARBA00007447"/>
    </source>
</evidence>
<dbReference type="InterPro" id="IPR032861">
    <property type="entry name" value="TAXi_N"/>
</dbReference>
<dbReference type="EMBL" id="BPVZ01000002">
    <property type="protein sequence ID" value="GKU87410.1"/>
    <property type="molecule type" value="Genomic_DNA"/>
</dbReference>
<feature type="domain" description="Peptidase A1" evidence="3">
    <location>
        <begin position="43"/>
        <end position="332"/>
    </location>
</feature>
<comment type="similarity">
    <text evidence="1">Belongs to the peptidase A1 family.</text>
</comment>
<protein>
    <recommendedName>
        <fullName evidence="3">Peptidase A1 domain-containing protein</fullName>
    </recommendedName>
</protein>
<dbReference type="InterPro" id="IPR001969">
    <property type="entry name" value="Aspartic_peptidase_AS"/>
</dbReference>
<dbReference type="GO" id="GO:0004190">
    <property type="term" value="F:aspartic-type endopeptidase activity"/>
    <property type="evidence" value="ECO:0007669"/>
    <property type="project" value="InterPro"/>
</dbReference>
<evidence type="ECO:0000259" key="3">
    <source>
        <dbReference type="PROSITE" id="PS51767"/>
    </source>
</evidence>
<organism evidence="4 5">
    <name type="scientific">Rubroshorea leprosula</name>
    <dbReference type="NCBI Taxonomy" id="152421"/>
    <lineage>
        <taxon>Eukaryota</taxon>
        <taxon>Viridiplantae</taxon>
        <taxon>Streptophyta</taxon>
        <taxon>Embryophyta</taxon>
        <taxon>Tracheophyta</taxon>
        <taxon>Spermatophyta</taxon>
        <taxon>Magnoliopsida</taxon>
        <taxon>eudicotyledons</taxon>
        <taxon>Gunneridae</taxon>
        <taxon>Pentapetalae</taxon>
        <taxon>rosids</taxon>
        <taxon>malvids</taxon>
        <taxon>Malvales</taxon>
        <taxon>Dipterocarpaceae</taxon>
        <taxon>Rubroshorea</taxon>
    </lineage>
</organism>
<comment type="caution">
    <text evidence="4">The sequence shown here is derived from an EMBL/GenBank/DDBJ whole genome shotgun (WGS) entry which is preliminary data.</text>
</comment>
<dbReference type="PANTHER" id="PTHR13683">
    <property type="entry name" value="ASPARTYL PROTEASES"/>
    <property type="match status" value="1"/>
</dbReference>
<dbReference type="PANTHER" id="PTHR13683:SF750">
    <property type="entry name" value="ASPARTYL PROTEASE AED1"/>
    <property type="match status" value="1"/>
</dbReference>
<name>A0AAV5HKX9_9ROSI</name>
<dbReference type="InterPro" id="IPR001461">
    <property type="entry name" value="Aspartic_peptidase_A1"/>
</dbReference>
<dbReference type="PROSITE" id="PS00141">
    <property type="entry name" value="ASP_PROTEASE"/>
    <property type="match status" value="1"/>
</dbReference>
<dbReference type="SUPFAM" id="SSF50630">
    <property type="entry name" value="Acid proteases"/>
    <property type="match status" value="1"/>
</dbReference>
<proteinExistence type="inferred from homology"/>
<reference evidence="4 5" key="1">
    <citation type="journal article" date="2021" name="Commun. Biol.">
        <title>The genome of Shorea leprosula (Dipterocarpaceae) highlights the ecological relevance of drought in aseasonal tropical rainforests.</title>
        <authorList>
            <person name="Ng K.K.S."/>
            <person name="Kobayashi M.J."/>
            <person name="Fawcett J.A."/>
            <person name="Hatakeyama M."/>
            <person name="Paape T."/>
            <person name="Ng C.H."/>
            <person name="Ang C.C."/>
            <person name="Tnah L.H."/>
            <person name="Lee C.T."/>
            <person name="Nishiyama T."/>
            <person name="Sese J."/>
            <person name="O'Brien M.J."/>
            <person name="Copetti D."/>
            <person name="Mohd Noor M.I."/>
            <person name="Ong R.C."/>
            <person name="Putra M."/>
            <person name="Sireger I.Z."/>
            <person name="Indrioko S."/>
            <person name="Kosugi Y."/>
            <person name="Izuno A."/>
            <person name="Isagi Y."/>
            <person name="Lee S.L."/>
            <person name="Shimizu K.K."/>
        </authorList>
    </citation>
    <scope>NUCLEOTIDE SEQUENCE [LARGE SCALE GENOMIC DNA]</scope>
    <source>
        <strain evidence="4">214</strain>
    </source>
</reference>
<dbReference type="InterPro" id="IPR033121">
    <property type="entry name" value="PEPTIDASE_A1"/>
</dbReference>
<dbReference type="Pfam" id="PF14543">
    <property type="entry name" value="TAXi_N"/>
    <property type="match status" value="1"/>
</dbReference>
<dbReference type="GO" id="GO:0006508">
    <property type="term" value="P:proteolysis"/>
    <property type="evidence" value="ECO:0007669"/>
    <property type="project" value="InterPro"/>
</dbReference>
<dbReference type="PROSITE" id="PS51767">
    <property type="entry name" value="PEPTIDASE_A1"/>
    <property type="match status" value="1"/>
</dbReference>
<dbReference type="Proteomes" id="UP001054252">
    <property type="component" value="Unassembled WGS sequence"/>
</dbReference>
<evidence type="ECO:0000313" key="5">
    <source>
        <dbReference type="Proteomes" id="UP001054252"/>
    </source>
</evidence>
<accession>A0AAV5HKX9</accession>
<feature type="active site" evidence="2">
    <location>
        <position position="61"/>
    </location>
</feature>
<dbReference type="AlphaFoldDB" id="A0AAV5HKX9"/>
<dbReference type="InterPro" id="IPR021109">
    <property type="entry name" value="Peptidase_aspartic_dom_sf"/>
</dbReference>
<evidence type="ECO:0000256" key="2">
    <source>
        <dbReference type="PIRSR" id="PIRSR601461-1"/>
    </source>
</evidence>